<accession>A0A4Q9DCX7</accession>
<dbReference type="Proteomes" id="UP000293142">
    <property type="component" value="Unassembled WGS sequence"/>
</dbReference>
<keyword evidence="4" id="KW-1133">Transmembrane helix</keyword>
<dbReference type="SMART" id="SM01068">
    <property type="entry name" value="CBM_X"/>
    <property type="match status" value="2"/>
</dbReference>
<feature type="region of interest" description="Disordered" evidence="3">
    <location>
        <begin position="2126"/>
        <end position="2161"/>
    </location>
</feature>
<gene>
    <name evidence="8" type="ORF">EYB31_37800</name>
</gene>
<dbReference type="InterPro" id="IPR019282">
    <property type="entry name" value="Glycoamylase-like_cons_dom"/>
</dbReference>
<keyword evidence="9" id="KW-1185">Reference proteome</keyword>
<dbReference type="PANTHER" id="PTHR37469">
    <property type="entry name" value="CELLOBIONIC ACID PHOSPHORYLASE-RELATED"/>
    <property type="match status" value="1"/>
</dbReference>
<feature type="compositionally biased region" description="Basic and acidic residues" evidence="3">
    <location>
        <begin position="2148"/>
        <end position="2161"/>
    </location>
</feature>
<feature type="transmembrane region" description="Helical" evidence="4">
    <location>
        <begin position="402"/>
        <end position="421"/>
    </location>
</feature>
<evidence type="ECO:0000259" key="7">
    <source>
        <dbReference type="Pfam" id="PF17167"/>
    </source>
</evidence>
<dbReference type="SUPFAM" id="SSF74650">
    <property type="entry name" value="Galactose mutarotase-like"/>
    <property type="match status" value="2"/>
</dbReference>
<dbReference type="Gene3D" id="2.60.420.10">
    <property type="entry name" value="Maltose phosphorylase, domain 3"/>
    <property type="match status" value="1"/>
</dbReference>
<dbReference type="RefSeq" id="WP_131018805.1">
    <property type="nucleotide sequence ID" value="NZ_SIRE01000044.1"/>
</dbReference>
<dbReference type="GO" id="GO:0016757">
    <property type="term" value="F:glycosyltransferase activity"/>
    <property type="evidence" value="ECO:0007669"/>
    <property type="project" value="UniProtKB-KW"/>
</dbReference>
<dbReference type="InterPro" id="IPR037820">
    <property type="entry name" value="GH94N_NdvB"/>
</dbReference>
<feature type="transmembrane region" description="Helical" evidence="4">
    <location>
        <begin position="922"/>
        <end position="942"/>
    </location>
</feature>
<proteinExistence type="predicted"/>
<protein>
    <submittedName>
        <fullName evidence="8">Glycosyl transferase family 36</fullName>
    </submittedName>
</protein>
<dbReference type="OrthoDB" id="9769991at2"/>
<feature type="transmembrane region" description="Helical" evidence="4">
    <location>
        <begin position="811"/>
        <end position="827"/>
    </location>
</feature>
<dbReference type="InterPro" id="IPR010383">
    <property type="entry name" value="Glyco_hydrolase_94_b-supersand"/>
</dbReference>
<comment type="caution">
    <text evidence="8">The sequence shown here is derived from an EMBL/GenBank/DDBJ whole genome shotgun (WGS) entry which is preliminary data.</text>
</comment>
<feature type="domain" description="Glycosyl hydrolase 94 catalytic" evidence="7">
    <location>
        <begin position="2236"/>
        <end position="2660"/>
    </location>
</feature>
<dbReference type="CDD" id="cd11756">
    <property type="entry name" value="GH94N_ChvB_NdvB_1_like"/>
    <property type="match status" value="1"/>
</dbReference>
<keyword evidence="4" id="KW-0472">Membrane</keyword>
<feature type="transmembrane region" description="Helical" evidence="4">
    <location>
        <begin position="834"/>
        <end position="851"/>
    </location>
</feature>
<evidence type="ECO:0000256" key="2">
    <source>
        <dbReference type="ARBA" id="ARBA00022679"/>
    </source>
</evidence>
<dbReference type="Gene3D" id="1.50.10.140">
    <property type="match status" value="1"/>
</dbReference>
<evidence type="ECO:0000256" key="3">
    <source>
        <dbReference type="SAM" id="MobiDB-lite"/>
    </source>
</evidence>
<dbReference type="InterPro" id="IPR037824">
    <property type="entry name" value="GH94N_2_NdvB"/>
</dbReference>
<evidence type="ECO:0000259" key="5">
    <source>
        <dbReference type="Pfam" id="PF06165"/>
    </source>
</evidence>
<keyword evidence="2 8" id="KW-0808">Transferase</keyword>
<organism evidence="8 9">
    <name type="scientific">Paenibacillus thalictri</name>
    <dbReference type="NCBI Taxonomy" id="2527873"/>
    <lineage>
        <taxon>Bacteria</taxon>
        <taxon>Bacillati</taxon>
        <taxon>Bacillota</taxon>
        <taxon>Bacilli</taxon>
        <taxon>Bacillales</taxon>
        <taxon>Paenibacillaceae</taxon>
        <taxon>Paenibacillus</taxon>
    </lineage>
</organism>
<dbReference type="PANTHER" id="PTHR37469:SF2">
    <property type="entry name" value="CELLOBIONIC ACID PHOSPHORYLASE"/>
    <property type="match status" value="1"/>
</dbReference>
<feature type="transmembrane region" description="Helical" evidence="4">
    <location>
        <begin position="433"/>
        <end position="456"/>
    </location>
</feature>
<dbReference type="Pfam" id="PF10091">
    <property type="entry name" value="Glycoamylase"/>
    <property type="match status" value="1"/>
</dbReference>
<dbReference type="Gene3D" id="2.70.98.40">
    <property type="entry name" value="Glycoside hydrolase, family 65, N-terminal domain"/>
    <property type="match status" value="2"/>
</dbReference>
<evidence type="ECO:0000313" key="8">
    <source>
        <dbReference type="EMBL" id="TBL68557.1"/>
    </source>
</evidence>
<dbReference type="GO" id="GO:0030246">
    <property type="term" value="F:carbohydrate binding"/>
    <property type="evidence" value="ECO:0007669"/>
    <property type="project" value="InterPro"/>
</dbReference>
<dbReference type="Pfam" id="PF06165">
    <property type="entry name" value="GH94_b-supersand"/>
    <property type="match status" value="2"/>
</dbReference>
<dbReference type="CDD" id="cd11753">
    <property type="entry name" value="GH94N_ChvB_NdvB_2_like"/>
    <property type="match status" value="1"/>
</dbReference>
<name>A0A4Q9DCX7_9BACL</name>
<evidence type="ECO:0000256" key="1">
    <source>
        <dbReference type="ARBA" id="ARBA00022676"/>
    </source>
</evidence>
<dbReference type="InterPro" id="IPR033432">
    <property type="entry name" value="GH94_catalytic"/>
</dbReference>
<feature type="domain" description="Glycosyl hydrolase 94 supersandwich" evidence="5">
    <location>
        <begin position="1436"/>
        <end position="1701"/>
    </location>
</feature>
<keyword evidence="1" id="KW-0328">Glycosyltransferase</keyword>
<dbReference type="SUPFAM" id="SSF48208">
    <property type="entry name" value="Six-hairpin glycosidases"/>
    <property type="match status" value="1"/>
</dbReference>
<feature type="domain" description="Glycosyl hydrolase 94 supersandwich" evidence="5">
    <location>
        <begin position="1934"/>
        <end position="2221"/>
    </location>
</feature>
<dbReference type="InterPro" id="IPR037018">
    <property type="entry name" value="GH65_N"/>
</dbReference>
<dbReference type="Pfam" id="PF17167">
    <property type="entry name" value="Glyco_hydro_94"/>
    <property type="match status" value="1"/>
</dbReference>
<feature type="transmembrane region" description="Helical" evidence="4">
    <location>
        <begin position="871"/>
        <end position="893"/>
    </location>
</feature>
<dbReference type="InterPro" id="IPR012341">
    <property type="entry name" value="6hp_glycosidase-like_sf"/>
</dbReference>
<dbReference type="Gene3D" id="1.50.10.10">
    <property type="match status" value="1"/>
</dbReference>
<dbReference type="EMBL" id="SIRE01000044">
    <property type="protein sequence ID" value="TBL68557.1"/>
    <property type="molecule type" value="Genomic_DNA"/>
</dbReference>
<dbReference type="InterPro" id="IPR011013">
    <property type="entry name" value="Gal_mutarotase_sf_dom"/>
</dbReference>
<dbReference type="InterPro" id="IPR052047">
    <property type="entry name" value="GH94_Enzymes"/>
</dbReference>
<keyword evidence="4" id="KW-0812">Transmembrane</keyword>
<reference evidence="8 9" key="1">
    <citation type="submission" date="2019-02" db="EMBL/GenBank/DDBJ databases">
        <title>Paenibacillus sp. nov., isolated from surface-sterilized tissue of Thalictrum simplex L.</title>
        <authorList>
            <person name="Tuo L."/>
        </authorList>
    </citation>
    <scope>NUCLEOTIDE SEQUENCE [LARGE SCALE GENOMIC DNA]</scope>
    <source>
        <strain evidence="8 9">N2SHLJ1</strain>
    </source>
</reference>
<dbReference type="GO" id="GO:0005975">
    <property type="term" value="P:carbohydrate metabolic process"/>
    <property type="evidence" value="ECO:0007669"/>
    <property type="project" value="InterPro"/>
</dbReference>
<evidence type="ECO:0000313" key="9">
    <source>
        <dbReference type="Proteomes" id="UP000293142"/>
    </source>
</evidence>
<feature type="domain" description="Glycoamylase-like" evidence="6">
    <location>
        <begin position="1174"/>
        <end position="1381"/>
    </location>
</feature>
<sequence>MELLKQKAHELALTDDSRINRRASRRILRTFNQDVQVIDQFIDSLHDCSAACSQQAEAWLLDHAGFLTEQALVVKDQLSGPLLGKLPVLKKTGEPRLMPLCAEYFAHTEWVWQDEDLVAYLKHFQSVTVLTQAEVYALPLVLRIVLFRRLAELVEQIRERREACFAVERIFSKWKPDGDDDLSELRSLLAGEGWDLPLSGPKMVHLLSHLREWEYDAAALREWLAFQFDNGADELEHIQTYEYRLQAGYNMQVGNLISSMRGMERWNWRISFDRLNRVDHILREEHAGLYPQLDEASRELLRKQVERLAWACRVPESYAAELAVELAAKFQVPSQAANRAEEAAEGPEPGDQVEESYRARYAAYYLLEPQGIARLRKELAAFRRQDATSGEYDNDGNTRATAYFGMLFSGMAVVWLALTIWMGYGITDHPLQWLAVLAACLFPASEWGVTAAHWMIGYRYKPLPLLRSEFLDGIPDQAATMVVVPVIWSSADEVDEIMDRLELHYTANHDPHIRFAVLSDYTDAAAERGPGDEALTAAAKQRIEALNRKYANQGEDIFYWLHRRRVWNPCENTWMGWERKRGKLVEFVELLRGRQDTSFETVVGDRRVFSRIRYVITLDADTQLPLGAARQMIAAMHVPYNRPRFNGKGTRVIEGYGVLQPRIATSYKGALRSRLALLWSGAPGIDSYSFAVSDPYQDSIGVGIFTGKGIFDVDVFARLLCERIPENRVLSHDLLEGGFMRAGLLADMELRDEQPATFASFQKRLHRWVRGDWQLLCWLLPRVCDRNGTSVPVDLSAVTRWQIIDNLRRSLMPPILFLLLLLGWTVLPGSSGRWLLLILITWFLPAIRYVLSLRQLWSNPRGLAEVGKQCLLLLAAWPYQSILMIDAIVRTVYRLSVSKSRLLEWVSSAEVERSNRKGKQPILLGMRGGYTAIALFAIATAFQPTAGLRLIGLIVALYLAAAPALVKRLNSPVAWEEERLDESEQGELRRLAGQIWHFFEDSVTEQEHWLPPDNVQMDPPNGIAHRTSPTNIGLYLASVLAARDLQLIDTPGLILRLDRTVKTMENLDSWRGHLYNWIDTRTLQVLHPRYVSTVDSGNLICSLVAVKEGLAEWLEKADDLQDAETRSRGERLLTRIDAFIERTDFTPLYEPASQLFTIGYDVSQERKDSGLYDLMASESRQTSFIAIALGQVPVTHWQKLGRTMTRLERKLALVSWSGTMFEYLMPCLFMKTYRKTLWSETCESVVKRQIDYMRQRELPFGVSESGYYAFDFQMNYQYRAFGVPGLGFQRGLESEEVVSPYASILALPFAKKSVLGNMRKLEDIGARGDYGFYEAVDFTSNRLPNGEKYQIINSFMAHHQGMSFLAIVNELHGGIMTERFHRDKRVQAAEPLLQERIPAAVRTVRNPAAVCRTRPHEPAEPTRDVSVREFLRPGRPLPAIELGVLSNGRMTTMVTDSGSGFIHYGKTAVTRWKEDPVKDEDGCFFYIRDVMDDRVWSPSYLPCRVPSSAGQVSFGLDRITFTREDRGIRTQLDIIVSSDSNADIRRLTMKNNGSEKRILEVTTYAEIVLAQPIADESHPAFSKLFVETEYAKEAGCLLARRRPRQEGDEPLWAAHALVPQHPALGAAEIETDRSAFIGRGYTRANPQTLHSRLKGTVGAVTDPIFAMRYRIAIEPGEEAQLYAVTCAGHSKEEVLGMAAPFTAARPVEHAFQLAWIRNRIELRHLRLSTADAAEFQRLAGKLLLRSPSGDERKRDVAANINGQSDLWPHGISGDRPILLVRIKHQEFVPFIVKLLTGCDYLQRMGVVFDLVLLNESEGGYHQELQDALQRVVESGYRQDGGNVRVLNSRVISQEVRTLLLSVAHLDLRADGRSLKSQLRFSRKDAELPEAFAPAALSQEETERRNAEDIVIRESGSAERLQFFNGWGGFTQDGREYRIQLKRDHPLPAPWINVLANPHFGCLVSERGTGYTWWRNSRECKLTPWSNDPVLDPPGEMGYFRDEESGEWWTVYPTDSSSSSGFEVAHARGYSRFSHVNGGIRHEAGICVAPDDPLKVIEIRVRNTSARKRKLSFTYYAEWVLGVRREQNTAMIVTEWDDRSQTLQAHNTYQEHFRGATAFLGIHTAKSGADANKGTDRQPEGQGDVSWTSDRREFIGRGGSADRPDALCRTRLSKQTGAGSDSCGAVQLPFELEAGEELRVYVTLGCEASKEEATALAQAYRDAARCRSAFERTEQRWDDIAGQIEVSTPNAEMDLLLNGWLIYQSLGCRMWARSGFYQAGGAYGFRDQLQDSLSLLHTRPDLTREQILLHAAHQYEEGDVQHWWHEETERGIRTLFSDDYLWLPYAVGRYMEHTEDGSILDEQVPYLHSGALRDGEHERYEQTVVSPNSGSLYEHCLRTLDRSMQQLGEHGLPLMGIGDWNDGMSRIGADGRGESVWLAWFIGEVLGRFEAICRERGEPERSERYRNYREQLAAAANQHGWDGRWYRRAFTDAGQWIGSVGNDECRIDAIAQSWSIISGGAPADRSISAMESFDRELVDRSLSVAKLLDPPFDRMSPSPGYIQGYPPGIRENGGQYTHGVIWSIIAWCMLSNGDKASELFHLLNPISHTSTAKEVRRYQGEPYAMAADVYTASPHEGKAGWTWYTGAAGWMYQAGIEWILGLQRRGSRLWIRPCLPGDWPGYSVRYKFGNTLYVIKVRKENATGPSVTGADRGKIAEAYVDLIDDGGLHELEFTISGKAEQHAALLNV</sequence>
<evidence type="ECO:0000256" key="4">
    <source>
        <dbReference type="SAM" id="Phobius"/>
    </source>
</evidence>
<dbReference type="InterPro" id="IPR008928">
    <property type="entry name" value="6-hairpin_glycosidase_sf"/>
</dbReference>
<evidence type="ECO:0000259" key="6">
    <source>
        <dbReference type="Pfam" id="PF10091"/>
    </source>
</evidence>